<dbReference type="CDD" id="cd17624">
    <property type="entry name" value="REC_OmpR_PmrA-like"/>
    <property type="match status" value="1"/>
</dbReference>
<evidence type="ECO:0000313" key="11">
    <source>
        <dbReference type="Proteomes" id="UP000265725"/>
    </source>
</evidence>
<dbReference type="InterPro" id="IPR036388">
    <property type="entry name" value="WH-like_DNA-bd_sf"/>
</dbReference>
<dbReference type="FunFam" id="1.10.10.10:FF:000005">
    <property type="entry name" value="Two-component system response regulator"/>
    <property type="match status" value="1"/>
</dbReference>
<gene>
    <name evidence="10" type="ORF">D3873_06015</name>
</gene>
<dbReference type="GO" id="GO:0000976">
    <property type="term" value="F:transcription cis-regulatory region binding"/>
    <property type="evidence" value="ECO:0007669"/>
    <property type="project" value="TreeGrafter"/>
</dbReference>
<evidence type="ECO:0000256" key="6">
    <source>
        <dbReference type="PROSITE-ProRule" id="PRU00169"/>
    </source>
</evidence>
<dbReference type="KEGG" id="paek:D3873_06015"/>
<dbReference type="Gene3D" id="3.40.50.2300">
    <property type="match status" value="1"/>
</dbReference>
<keyword evidence="3" id="KW-0805">Transcription regulation</keyword>
<dbReference type="OrthoDB" id="9790442at2"/>
<dbReference type="InterPro" id="IPR001789">
    <property type="entry name" value="Sig_transdc_resp-reg_receiver"/>
</dbReference>
<keyword evidence="1 6" id="KW-0597">Phosphoprotein</keyword>
<evidence type="ECO:0000256" key="7">
    <source>
        <dbReference type="PROSITE-ProRule" id="PRU01091"/>
    </source>
</evidence>
<evidence type="ECO:0000256" key="3">
    <source>
        <dbReference type="ARBA" id="ARBA00023015"/>
    </source>
</evidence>
<dbReference type="SUPFAM" id="SSF46894">
    <property type="entry name" value="C-terminal effector domain of the bipartite response regulators"/>
    <property type="match status" value="1"/>
</dbReference>
<dbReference type="AlphaFoldDB" id="A0A385YRT5"/>
<dbReference type="RefSeq" id="WP_119883199.1">
    <property type="nucleotide sequence ID" value="NZ_CP032418.1"/>
</dbReference>
<keyword evidence="2" id="KW-0902">Two-component regulatory system</keyword>
<evidence type="ECO:0000256" key="1">
    <source>
        <dbReference type="ARBA" id="ARBA00022553"/>
    </source>
</evidence>
<dbReference type="PANTHER" id="PTHR48111">
    <property type="entry name" value="REGULATOR OF RPOS"/>
    <property type="match status" value="1"/>
</dbReference>
<evidence type="ECO:0000256" key="4">
    <source>
        <dbReference type="ARBA" id="ARBA00023125"/>
    </source>
</evidence>
<dbReference type="CDD" id="cd00383">
    <property type="entry name" value="trans_reg_C"/>
    <property type="match status" value="1"/>
</dbReference>
<dbReference type="InterPro" id="IPR016032">
    <property type="entry name" value="Sig_transdc_resp-reg_C-effctor"/>
</dbReference>
<accession>A0A385YRT5</accession>
<feature type="DNA-binding region" description="OmpR/PhoB-type" evidence="7">
    <location>
        <begin position="126"/>
        <end position="223"/>
    </location>
</feature>
<dbReference type="InterPro" id="IPR039420">
    <property type="entry name" value="WalR-like"/>
</dbReference>
<dbReference type="GO" id="GO:0006355">
    <property type="term" value="P:regulation of DNA-templated transcription"/>
    <property type="evidence" value="ECO:0007669"/>
    <property type="project" value="InterPro"/>
</dbReference>
<dbReference type="InterPro" id="IPR001867">
    <property type="entry name" value="OmpR/PhoB-type_DNA-bd"/>
</dbReference>
<keyword evidence="4 7" id="KW-0238">DNA-binding</keyword>
<feature type="domain" description="OmpR/PhoB-type" evidence="9">
    <location>
        <begin position="126"/>
        <end position="223"/>
    </location>
</feature>
<evidence type="ECO:0000313" key="10">
    <source>
        <dbReference type="EMBL" id="AYC29459.1"/>
    </source>
</evidence>
<dbReference type="SMART" id="SM00862">
    <property type="entry name" value="Trans_reg_C"/>
    <property type="match status" value="1"/>
</dbReference>
<name>A0A385YRT5_9BACL</name>
<evidence type="ECO:0000256" key="2">
    <source>
        <dbReference type="ARBA" id="ARBA00023012"/>
    </source>
</evidence>
<dbReference type="GO" id="GO:0005829">
    <property type="term" value="C:cytosol"/>
    <property type="evidence" value="ECO:0007669"/>
    <property type="project" value="TreeGrafter"/>
</dbReference>
<dbReference type="FunFam" id="3.40.50.2300:FF:000001">
    <property type="entry name" value="DNA-binding response regulator PhoB"/>
    <property type="match status" value="1"/>
</dbReference>
<dbReference type="GO" id="GO:0000156">
    <property type="term" value="F:phosphorelay response regulator activity"/>
    <property type="evidence" value="ECO:0007669"/>
    <property type="project" value="TreeGrafter"/>
</dbReference>
<dbReference type="SMART" id="SM00448">
    <property type="entry name" value="REC"/>
    <property type="match status" value="1"/>
</dbReference>
<organism evidence="10 11">
    <name type="scientific">Paenisporosarcina cavernae</name>
    <dbReference type="NCBI Taxonomy" id="2320858"/>
    <lineage>
        <taxon>Bacteria</taxon>
        <taxon>Bacillati</taxon>
        <taxon>Bacillota</taxon>
        <taxon>Bacilli</taxon>
        <taxon>Bacillales</taxon>
        <taxon>Caryophanaceae</taxon>
        <taxon>Paenisporosarcina</taxon>
    </lineage>
</organism>
<evidence type="ECO:0000259" key="9">
    <source>
        <dbReference type="PROSITE" id="PS51755"/>
    </source>
</evidence>
<feature type="modified residue" description="4-aspartylphosphate" evidence="6">
    <location>
        <position position="52"/>
    </location>
</feature>
<dbReference type="Pfam" id="PF00486">
    <property type="entry name" value="Trans_reg_C"/>
    <property type="match status" value="1"/>
</dbReference>
<protein>
    <submittedName>
        <fullName evidence="10">DNA-binding response regulator</fullName>
    </submittedName>
</protein>
<dbReference type="EMBL" id="CP032418">
    <property type="protein sequence ID" value="AYC29459.1"/>
    <property type="molecule type" value="Genomic_DNA"/>
</dbReference>
<keyword evidence="5" id="KW-0804">Transcription</keyword>
<feature type="domain" description="Response regulatory" evidence="8">
    <location>
        <begin position="3"/>
        <end position="116"/>
    </location>
</feature>
<reference evidence="11" key="1">
    <citation type="submission" date="2018-09" db="EMBL/GenBank/DDBJ databases">
        <authorList>
            <person name="Zhu H."/>
        </authorList>
    </citation>
    <scope>NUCLEOTIDE SEQUENCE [LARGE SCALE GENOMIC DNA]</scope>
    <source>
        <strain evidence="11">K2R23-3</strain>
    </source>
</reference>
<evidence type="ECO:0000256" key="5">
    <source>
        <dbReference type="ARBA" id="ARBA00023163"/>
    </source>
</evidence>
<keyword evidence="11" id="KW-1185">Reference proteome</keyword>
<dbReference type="InterPro" id="IPR011006">
    <property type="entry name" value="CheY-like_superfamily"/>
</dbReference>
<dbReference type="Gene3D" id="1.10.10.10">
    <property type="entry name" value="Winged helix-like DNA-binding domain superfamily/Winged helix DNA-binding domain"/>
    <property type="match status" value="1"/>
</dbReference>
<dbReference type="PROSITE" id="PS51755">
    <property type="entry name" value="OMPR_PHOB"/>
    <property type="match status" value="1"/>
</dbReference>
<dbReference type="SUPFAM" id="SSF52172">
    <property type="entry name" value="CheY-like"/>
    <property type="match status" value="1"/>
</dbReference>
<dbReference type="GO" id="GO:0032993">
    <property type="term" value="C:protein-DNA complex"/>
    <property type="evidence" value="ECO:0007669"/>
    <property type="project" value="TreeGrafter"/>
</dbReference>
<dbReference type="PANTHER" id="PTHR48111:SF22">
    <property type="entry name" value="REGULATOR OF RPOS"/>
    <property type="match status" value="1"/>
</dbReference>
<proteinExistence type="predicted"/>
<evidence type="ECO:0000259" key="8">
    <source>
        <dbReference type="PROSITE" id="PS50110"/>
    </source>
</evidence>
<dbReference type="Proteomes" id="UP000265725">
    <property type="component" value="Chromosome"/>
</dbReference>
<sequence length="223" mass="25572">MVSILLIEDEENIAKFIQMELEHESYTVCHVSNGREALEEAFRNNYDVILLDVMLPDLSGMEICRRIRKTSAIPIIMLTARDAIYDRVAGLDAGADDYLVKPFAIEELLARLRSVLRRIEVPTTKENVQNFGALTVDVGAHEVRVGNKKIELTKTEFDLLLLFTKNANRVLSREMMLEQVWGFETETETNVVDVYVRHLRTKLLPPANEYIETIRGVGYVMRQ</sequence>
<dbReference type="Gene3D" id="6.10.250.690">
    <property type="match status" value="1"/>
</dbReference>
<dbReference type="PROSITE" id="PS50110">
    <property type="entry name" value="RESPONSE_REGULATORY"/>
    <property type="match status" value="1"/>
</dbReference>
<dbReference type="Pfam" id="PF00072">
    <property type="entry name" value="Response_reg"/>
    <property type="match status" value="1"/>
</dbReference>